<proteinExistence type="predicted"/>
<accession>A0A9X1YBY2</accession>
<gene>
    <name evidence="3" type="ORF">M0638_17480</name>
</gene>
<evidence type="ECO:0000313" key="4">
    <source>
        <dbReference type="Proteomes" id="UP001139516"/>
    </source>
</evidence>
<dbReference type="EMBL" id="JALPRX010000076">
    <property type="protein sequence ID" value="MCK8786170.1"/>
    <property type="molecule type" value="Genomic_DNA"/>
</dbReference>
<comment type="caution">
    <text evidence="3">The sequence shown here is derived from an EMBL/GenBank/DDBJ whole genome shotgun (WGS) entry which is preliminary data.</text>
</comment>
<dbReference type="NCBIfam" id="TIGR02293">
    <property type="entry name" value="TAS_TIGR02293"/>
    <property type="match status" value="1"/>
</dbReference>
<feature type="domain" description="Antitoxin Xre/MbcA/ParS-like toxin-binding" evidence="2">
    <location>
        <begin position="157"/>
        <end position="206"/>
    </location>
</feature>
<evidence type="ECO:0000256" key="1">
    <source>
        <dbReference type="SAM" id="MobiDB-lite"/>
    </source>
</evidence>
<feature type="region of interest" description="Disordered" evidence="1">
    <location>
        <begin position="27"/>
        <end position="46"/>
    </location>
</feature>
<dbReference type="Pfam" id="PF09722">
    <property type="entry name" value="Xre_MbcA_ParS_C"/>
    <property type="match status" value="1"/>
</dbReference>
<dbReference type="InterPro" id="IPR024467">
    <property type="entry name" value="Xre/MbcA/ParS-like_toxin-bd"/>
</dbReference>
<name>A0A9X1YBY2_9PROT</name>
<evidence type="ECO:0000313" key="3">
    <source>
        <dbReference type="EMBL" id="MCK8786170.1"/>
    </source>
</evidence>
<protein>
    <submittedName>
        <fullName evidence="3">DUF2384 domain-containing protein</fullName>
    </submittedName>
</protein>
<sequence>MPAGYDAQAIAEAMGIAFVRSLTQEAAPAQDGPARGARSNAGGDSERFRIKVDDGSVLVVEIGDGDGGVRIGPFRRTLEKERFRPPSPALIEKAVEVGLPRSALRHVAEKLAGEDKAKIAALEWGVVPKTTLLRRERQLSSQESERTERVARLFVHARRALGSDEEARQFMTTPHSLLDGRSPIDAARTDLGTRRTEQVLNALEYGLAL</sequence>
<dbReference type="RefSeq" id="WP_248668286.1">
    <property type="nucleotide sequence ID" value="NZ_JALPRX010000076.1"/>
</dbReference>
<organism evidence="3 4">
    <name type="scientific">Roseomonas acroporae</name>
    <dbReference type="NCBI Taxonomy" id="2937791"/>
    <lineage>
        <taxon>Bacteria</taxon>
        <taxon>Pseudomonadati</taxon>
        <taxon>Pseudomonadota</taxon>
        <taxon>Alphaproteobacteria</taxon>
        <taxon>Acetobacterales</taxon>
        <taxon>Roseomonadaceae</taxon>
        <taxon>Roseomonas</taxon>
    </lineage>
</organism>
<evidence type="ECO:0000259" key="2">
    <source>
        <dbReference type="Pfam" id="PF09722"/>
    </source>
</evidence>
<keyword evidence="4" id="KW-1185">Reference proteome</keyword>
<dbReference type="AlphaFoldDB" id="A0A9X1YBY2"/>
<reference evidence="3" key="1">
    <citation type="submission" date="2022-04" db="EMBL/GenBank/DDBJ databases">
        <title>Roseomonas acroporae sp. nov., isolated from coral Acropora digitifera.</title>
        <authorList>
            <person name="Sun H."/>
        </authorList>
    </citation>
    <scope>NUCLEOTIDE SEQUENCE</scope>
    <source>
        <strain evidence="3">NAR14</strain>
    </source>
</reference>
<dbReference type="InterPro" id="IPR011979">
    <property type="entry name" value="Antitox_Xre"/>
</dbReference>
<dbReference type="Proteomes" id="UP001139516">
    <property type="component" value="Unassembled WGS sequence"/>
</dbReference>